<comment type="similarity">
    <text evidence="3 12 13">Belongs to the DapA family.</text>
</comment>
<evidence type="ECO:0000256" key="8">
    <source>
        <dbReference type="ARBA" id="ARBA00023154"/>
    </source>
</evidence>
<comment type="caution">
    <text evidence="12">Lacks conserved residue(s) required for the propagation of feature annotation.</text>
</comment>
<comment type="caution">
    <text evidence="14">The sequence shown here is derived from an EMBL/GenBank/DDBJ whole genome shotgun (WGS) entry which is preliminary data.</text>
</comment>
<evidence type="ECO:0000256" key="4">
    <source>
        <dbReference type="ARBA" id="ARBA00012086"/>
    </source>
</evidence>
<organism evidence="14 15">
    <name type="scientific">Plantactinospora mayteni</name>
    <dbReference type="NCBI Taxonomy" id="566021"/>
    <lineage>
        <taxon>Bacteria</taxon>
        <taxon>Bacillati</taxon>
        <taxon>Actinomycetota</taxon>
        <taxon>Actinomycetes</taxon>
        <taxon>Micromonosporales</taxon>
        <taxon>Micromonosporaceae</taxon>
        <taxon>Plantactinospora</taxon>
    </lineage>
</organism>
<evidence type="ECO:0000256" key="6">
    <source>
        <dbReference type="ARBA" id="ARBA00022605"/>
    </source>
</evidence>
<keyword evidence="8 12" id="KW-0457">Lysine biosynthesis</keyword>
<evidence type="ECO:0000256" key="5">
    <source>
        <dbReference type="ARBA" id="ARBA00022490"/>
    </source>
</evidence>
<dbReference type="HAMAP" id="MF_00418">
    <property type="entry name" value="DapA"/>
    <property type="match status" value="1"/>
</dbReference>
<evidence type="ECO:0000256" key="3">
    <source>
        <dbReference type="ARBA" id="ARBA00007592"/>
    </source>
</evidence>
<evidence type="ECO:0000256" key="13">
    <source>
        <dbReference type="PIRNR" id="PIRNR001365"/>
    </source>
</evidence>
<name>A0ABQ4F2D5_9ACTN</name>
<gene>
    <name evidence="14" type="primary">dapA2_2</name>
    <name evidence="12" type="synonym">dapA</name>
    <name evidence="14" type="ORF">Pma05_76420</name>
</gene>
<dbReference type="Pfam" id="PF00701">
    <property type="entry name" value="DHDPS"/>
    <property type="match status" value="1"/>
</dbReference>
<keyword evidence="5 12" id="KW-0963">Cytoplasm</keyword>
<evidence type="ECO:0000256" key="12">
    <source>
        <dbReference type="HAMAP-Rule" id="MF_00418"/>
    </source>
</evidence>
<dbReference type="PROSITE" id="PS00666">
    <property type="entry name" value="DHDPS_2"/>
    <property type="match status" value="1"/>
</dbReference>
<comment type="caution">
    <text evidence="12">Was originally thought to be a dihydrodipicolinate synthase (DHDPS), catalyzing the condensation of (S)-aspartate-beta-semialdehyde [(S)-ASA] and pyruvate to dihydrodipicolinate (DHDP). However, it was shown in E.coli that the product of the enzymatic reaction is not dihydrodipicolinate but in fact (4S)-4-hydroxy-2,3,4,5-tetrahydro-(2S)-dipicolinic acid (HTPA), and that the consecutive dehydration reaction leading to DHDP is not spontaneous but catalyzed by DapB.</text>
</comment>
<evidence type="ECO:0000256" key="11">
    <source>
        <dbReference type="ARBA" id="ARBA00047836"/>
    </source>
</evidence>
<evidence type="ECO:0000256" key="2">
    <source>
        <dbReference type="ARBA" id="ARBA00005120"/>
    </source>
</evidence>
<evidence type="ECO:0000256" key="10">
    <source>
        <dbReference type="ARBA" id="ARBA00023270"/>
    </source>
</evidence>
<feature type="active site" description="Proton donor/acceptor" evidence="12">
    <location>
        <position position="144"/>
    </location>
</feature>
<evidence type="ECO:0000313" key="15">
    <source>
        <dbReference type="Proteomes" id="UP000621500"/>
    </source>
</evidence>
<feature type="binding site" evidence="12">
    <location>
        <position position="215"/>
    </location>
    <ligand>
        <name>pyruvate</name>
        <dbReference type="ChEBI" id="CHEBI:15361"/>
    </ligand>
</feature>
<comment type="subcellular location">
    <subcellularLocation>
        <location evidence="12">Cytoplasm</location>
    </subcellularLocation>
</comment>
<proteinExistence type="inferred from homology"/>
<dbReference type="Gene3D" id="3.20.20.70">
    <property type="entry name" value="Aldolase class I"/>
    <property type="match status" value="1"/>
</dbReference>
<keyword evidence="7 12" id="KW-0220">Diaminopimelate biosynthesis</keyword>
<evidence type="ECO:0000256" key="7">
    <source>
        <dbReference type="ARBA" id="ARBA00022915"/>
    </source>
</evidence>
<sequence length="312" mass="32069">MHWTLLVCLSDAVIMRLTGVYVPLITPFDATGAVALGALEALAHQVLEAGAAGVVALGTTAEPASLNVRERQAVVDVVARVCRERSAPLIVGANAVEAVAALPGRAEVVAALSVVPPFLRPGEAGVLAHFAALAAASPVPLVVYHVPYRTGQHLSTAAIRRLAALPGVAGIKYSVGNIDSGTVELLADLPPDFAVLGGDDALISPLLALGAHGGILASAHVGTAAFVQLAEAWRSGGTVRARSLGHRLAVLSTALFAEPNPTVIKAVLHAQGRIPTPSVRLPLVPPRPEAVRAAVRLAQDDVWRKLLLQGLA</sequence>
<accession>A0ABQ4F2D5</accession>
<keyword evidence="9 12" id="KW-0456">Lyase</keyword>
<dbReference type="Proteomes" id="UP000621500">
    <property type="component" value="Unassembled WGS sequence"/>
</dbReference>
<feature type="active site" description="Schiff-base intermediate with substrate" evidence="12">
    <location>
        <position position="172"/>
    </location>
</feature>
<dbReference type="EC" id="4.3.3.7" evidence="4 12"/>
<comment type="subunit">
    <text evidence="12">Homotetramer; dimer of dimers.</text>
</comment>
<keyword evidence="10 12" id="KW-0704">Schiff base</keyword>
<dbReference type="PRINTS" id="PR00146">
    <property type="entry name" value="DHPICSNTHASE"/>
</dbReference>
<feature type="site" description="Part of a proton relay during catalysis" evidence="12">
    <location>
        <position position="59"/>
    </location>
</feature>
<dbReference type="EMBL" id="BONX01000064">
    <property type="protein sequence ID" value="GIH01070.1"/>
    <property type="molecule type" value="Genomic_DNA"/>
</dbReference>
<evidence type="ECO:0000256" key="1">
    <source>
        <dbReference type="ARBA" id="ARBA00003294"/>
    </source>
</evidence>
<evidence type="ECO:0000313" key="14">
    <source>
        <dbReference type="EMBL" id="GIH01070.1"/>
    </source>
</evidence>
<dbReference type="InterPro" id="IPR020625">
    <property type="entry name" value="Schiff_base-form_aldolases_AS"/>
</dbReference>
<reference evidence="14 15" key="1">
    <citation type="submission" date="2021-01" db="EMBL/GenBank/DDBJ databases">
        <title>Whole genome shotgun sequence of Plantactinospora mayteni NBRC 109088.</title>
        <authorList>
            <person name="Komaki H."/>
            <person name="Tamura T."/>
        </authorList>
    </citation>
    <scope>NUCLEOTIDE SEQUENCE [LARGE SCALE GENOMIC DNA]</scope>
    <source>
        <strain evidence="14 15">NBRC 109088</strain>
    </source>
</reference>
<comment type="pathway">
    <text evidence="2 12">Amino-acid biosynthesis; L-lysine biosynthesis via DAP pathway; (S)-tetrahydrodipicolinate from L-aspartate: step 3/4.</text>
</comment>
<keyword evidence="15" id="KW-1185">Reference proteome</keyword>
<dbReference type="PIRSF" id="PIRSF001365">
    <property type="entry name" value="DHDPS"/>
    <property type="match status" value="1"/>
</dbReference>
<evidence type="ECO:0000256" key="9">
    <source>
        <dbReference type="ARBA" id="ARBA00023239"/>
    </source>
</evidence>
<protein>
    <recommendedName>
        <fullName evidence="4 12">4-hydroxy-tetrahydrodipicolinate synthase</fullName>
        <shortName evidence="12">HTPA synthase</shortName>
        <ecNumber evidence="4 12">4.3.3.7</ecNumber>
    </recommendedName>
</protein>
<dbReference type="PANTHER" id="PTHR12128:SF66">
    <property type="entry name" value="4-HYDROXY-2-OXOGLUTARATE ALDOLASE, MITOCHONDRIAL"/>
    <property type="match status" value="1"/>
</dbReference>
<feature type="binding site" evidence="12">
    <location>
        <position position="60"/>
    </location>
    <ligand>
        <name>pyruvate</name>
        <dbReference type="ChEBI" id="CHEBI:15361"/>
    </ligand>
</feature>
<dbReference type="SMART" id="SM01130">
    <property type="entry name" value="DHDPS"/>
    <property type="match status" value="1"/>
</dbReference>
<dbReference type="SUPFAM" id="SSF51569">
    <property type="entry name" value="Aldolase"/>
    <property type="match status" value="1"/>
</dbReference>
<dbReference type="PANTHER" id="PTHR12128">
    <property type="entry name" value="DIHYDRODIPICOLINATE SYNTHASE"/>
    <property type="match status" value="1"/>
</dbReference>
<comment type="catalytic activity">
    <reaction evidence="11 12">
        <text>L-aspartate 4-semialdehyde + pyruvate = (2S,4S)-4-hydroxy-2,3,4,5-tetrahydrodipicolinate + H2O + H(+)</text>
        <dbReference type="Rhea" id="RHEA:34171"/>
        <dbReference type="ChEBI" id="CHEBI:15361"/>
        <dbReference type="ChEBI" id="CHEBI:15377"/>
        <dbReference type="ChEBI" id="CHEBI:15378"/>
        <dbReference type="ChEBI" id="CHEBI:67139"/>
        <dbReference type="ChEBI" id="CHEBI:537519"/>
        <dbReference type="EC" id="4.3.3.7"/>
    </reaction>
</comment>
<dbReference type="InterPro" id="IPR005263">
    <property type="entry name" value="DapA"/>
</dbReference>
<keyword evidence="6 12" id="KW-0028">Amino-acid biosynthesis</keyword>
<dbReference type="InterPro" id="IPR013785">
    <property type="entry name" value="Aldolase_TIM"/>
</dbReference>
<dbReference type="InterPro" id="IPR002220">
    <property type="entry name" value="DapA-like"/>
</dbReference>
<comment type="function">
    <text evidence="1 12">Catalyzes the condensation of (S)-aspartate-beta-semialdehyde [(S)-ASA] and pyruvate to 4-hydroxy-tetrahydrodipicolinate (HTPA).</text>
</comment>